<dbReference type="SMART" id="SM00530">
    <property type="entry name" value="HTH_XRE"/>
    <property type="match status" value="1"/>
</dbReference>
<dbReference type="InterPro" id="IPR010982">
    <property type="entry name" value="Lambda_DNA-bd_dom_sf"/>
</dbReference>
<dbReference type="EMBL" id="JNFF01000019">
    <property type="protein sequence ID" value="KEQ31248.1"/>
    <property type="molecule type" value="Genomic_DNA"/>
</dbReference>
<protein>
    <recommendedName>
        <fullName evidence="2">HTH cro/C1-type domain-containing protein</fullName>
    </recommendedName>
</protein>
<sequence>MALRQEKLTTDETKRFKILRETEGLTQTKFAEMLELTQPTIQRYESGAYIIPIDVIKKAHEVFNMSFEWFFFGKGDRKVKASAEKGTQLGGFIKDMKTLSTNQQLLENQVSTLKNELYKLLDEFNKIKSKTL</sequence>
<accession>A0A081PKM5</accession>
<dbReference type="Pfam" id="PF01381">
    <property type="entry name" value="HTH_3"/>
    <property type="match status" value="1"/>
</dbReference>
<feature type="coiled-coil region" evidence="1">
    <location>
        <begin position="96"/>
        <end position="123"/>
    </location>
</feature>
<dbReference type="Proteomes" id="UP000028007">
    <property type="component" value="Unassembled WGS sequence"/>
</dbReference>
<name>A0A081PKM5_9SPHI</name>
<evidence type="ECO:0000313" key="3">
    <source>
        <dbReference type="EMBL" id="KEQ31248.1"/>
    </source>
</evidence>
<gene>
    <name evidence="3" type="ORF">N180_03095</name>
</gene>
<evidence type="ECO:0000259" key="2">
    <source>
        <dbReference type="PROSITE" id="PS50943"/>
    </source>
</evidence>
<keyword evidence="1" id="KW-0175">Coiled coil</keyword>
<dbReference type="CDD" id="cd00093">
    <property type="entry name" value="HTH_XRE"/>
    <property type="match status" value="1"/>
</dbReference>
<evidence type="ECO:0000256" key="1">
    <source>
        <dbReference type="SAM" id="Coils"/>
    </source>
</evidence>
<dbReference type="eggNOG" id="ENOG502ZQJN">
    <property type="taxonomic scope" value="Bacteria"/>
</dbReference>
<dbReference type="OrthoDB" id="763945at2"/>
<dbReference type="PROSITE" id="PS50943">
    <property type="entry name" value="HTH_CROC1"/>
    <property type="match status" value="1"/>
</dbReference>
<proteinExistence type="predicted"/>
<dbReference type="Gene3D" id="1.10.260.40">
    <property type="entry name" value="lambda repressor-like DNA-binding domains"/>
    <property type="match status" value="1"/>
</dbReference>
<feature type="domain" description="HTH cro/C1-type" evidence="2">
    <location>
        <begin position="16"/>
        <end position="70"/>
    </location>
</feature>
<dbReference type="InterPro" id="IPR001387">
    <property type="entry name" value="Cro/C1-type_HTH"/>
</dbReference>
<dbReference type="AlphaFoldDB" id="A0A081PKM5"/>
<dbReference type="SUPFAM" id="SSF47413">
    <property type="entry name" value="lambda repressor-like DNA-binding domains"/>
    <property type="match status" value="1"/>
</dbReference>
<reference evidence="3 4" key="1">
    <citation type="journal article" date="1992" name="Int. J. Syst. Bacteriol.">
        <title>Sphingobacterium antarcticus sp. nov. a Psychrotrophic Bacterium from the Soils of Schirmacher Oasis, Antarctica.</title>
        <authorList>
            <person name="Shivaji S."/>
            <person name="Ray M.K."/>
            <person name="Rao N.S."/>
            <person name="Saiserr L."/>
            <person name="Jagannadham M.V."/>
            <person name="Kumar G.S."/>
            <person name="Reddy G."/>
            <person name="Bhargava P.M."/>
        </authorList>
    </citation>
    <scope>NUCLEOTIDE SEQUENCE [LARGE SCALE GENOMIC DNA]</scope>
    <source>
        <strain evidence="3 4">4BY</strain>
    </source>
</reference>
<organism evidence="3 4">
    <name type="scientific">Pedobacter antarcticus 4BY</name>
    <dbReference type="NCBI Taxonomy" id="1358423"/>
    <lineage>
        <taxon>Bacteria</taxon>
        <taxon>Pseudomonadati</taxon>
        <taxon>Bacteroidota</taxon>
        <taxon>Sphingobacteriia</taxon>
        <taxon>Sphingobacteriales</taxon>
        <taxon>Sphingobacteriaceae</taxon>
        <taxon>Pedobacter</taxon>
    </lineage>
</organism>
<comment type="caution">
    <text evidence="3">The sequence shown here is derived from an EMBL/GenBank/DDBJ whole genome shotgun (WGS) entry which is preliminary data.</text>
</comment>
<evidence type="ECO:0000313" key="4">
    <source>
        <dbReference type="Proteomes" id="UP000028007"/>
    </source>
</evidence>
<dbReference type="GO" id="GO:0003677">
    <property type="term" value="F:DNA binding"/>
    <property type="evidence" value="ECO:0007669"/>
    <property type="project" value="InterPro"/>
</dbReference>
<dbReference type="RefSeq" id="WP_037438326.1">
    <property type="nucleotide sequence ID" value="NZ_JNFF01000019.1"/>
</dbReference>
<keyword evidence="4" id="KW-1185">Reference proteome</keyword>